<gene>
    <name evidence="5" type="ORF">TanjilG_19379</name>
</gene>
<dbReference type="PANTHER" id="PTHR10566">
    <property type="entry name" value="CHAPERONE-ACTIVITY OF BC1 COMPLEX CABC1 -RELATED"/>
    <property type="match status" value="1"/>
</dbReference>
<dbReference type="GO" id="GO:1901031">
    <property type="term" value="P:regulation of response to reactive oxygen species"/>
    <property type="evidence" value="ECO:0007669"/>
    <property type="project" value="TreeGrafter"/>
</dbReference>
<keyword evidence="2" id="KW-0677">Repeat</keyword>
<dbReference type="AlphaFoldDB" id="A0A1J7HYS0"/>
<keyword evidence="6" id="KW-1185">Reference proteome</keyword>
<dbReference type="STRING" id="3871.A0A1J7HYS0"/>
<dbReference type="InterPro" id="IPR002885">
    <property type="entry name" value="PPR_rpt"/>
</dbReference>
<dbReference type="InterPro" id="IPR050154">
    <property type="entry name" value="UbiB_kinase"/>
</dbReference>
<evidence type="ECO:0000256" key="2">
    <source>
        <dbReference type="ARBA" id="ARBA00022737"/>
    </source>
</evidence>
<dbReference type="PANTHER" id="PTHR10566:SF115">
    <property type="entry name" value="PROTEIN ACTIVITY OF BC1 COMPLEX KINASE 8, CHLOROPLASTIC"/>
    <property type="match status" value="1"/>
</dbReference>
<evidence type="ECO:0000313" key="6">
    <source>
        <dbReference type="Proteomes" id="UP000188354"/>
    </source>
</evidence>
<evidence type="ECO:0000313" key="5">
    <source>
        <dbReference type="EMBL" id="OIW18113.1"/>
    </source>
</evidence>
<dbReference type="EMBL" id="CM007361">
    <property type="protein sequence ID" value="OIW18113.1"/>
    <property type="molecule type" value="Genomic_DNA"/>
</dbReference>
<evidence type="ECO:0000256" key="1">
    <source>
        <dbReference type="ARBA" id="ARBA00009670"/>
    </source>
</evidence>
<dbReference type="Pfam" id="PF13041">
    <property type="entry name" value="PPR_2"/>
    <property type="match status" value="1"/>
</dbReference>
<protein>
    <recommendedName>
        <fullName evidence="4">ABC1 atypical kinase-like domain-containing protein</fullName>
    </recommendedName>
</protein>
<evidence type="ECO:0000259" key="4">
    <source>
        <dbReference type="Pfam" id="PF03109"/>
    </source>
</evidence>
<feature type="repeat" description="PPR" evidence="3">
    <location>
        <begin position="44"/>
        <end position="78"/>
    </location>
</feature>
<sequence length="246" mass="27657">MIDEGTQPYNITYSTIITCAKKCNIFNKVVHWFKRMYKTGLMPDEVTYSAILDVYVMLAKVEEVINLYEKARATGWKPDNITFSVLGKLHHFLVQDQVPPFPLETATTIVEEELGSSSHGIFDQFDYEPIAATSLGQAHRAKLKGQNVVVKVQRPGLKGLFDIDIKNLRVIAEYLQKVDPKSDGAKRDWIAIYDECASVLYQAGSVLWSCTCENQGSSLINKEITKDVTSVVLTGGIGWPTIYRDR</sequence>
<evidence type="ECO:0000256" key="3">
    <source>
        <dbReference type="PROSITE-ProRule" id="PRU00708"/>
    </source>
</evidence>
<dbReference type="InterPro" id="IPR011009">
    <property type="entry name" value="Kinase-like_dom_sf"/>
</dbReference>
<dbReference type="GO" id="GO:0046467">
    <property type="term" value="P:membrane lipid biosynthetic process"/>
    <property type="evidence" value="ECO:0007669"/>
    <property type="project" value="TreeGrafter"/>
</dbReference>
<accession>A0A1J7HYS0</accession>
<name>A0A1J7HYS0_LUPAN</name>
<dbReference type="InterPro" id="IPR004147">
    <property type="entry name" value="ABC1_dom"/>
</dbReference>
<dbReference type="NCBIfam" id="TIGR00756">
    <property type="entry name" value="PPR"/>
    <property type="match status" value="2"/>
</dbReference>
<dbReference type="SUPFAM" id="SSF56112">
    <property type="entry name" value="Protein kinase-like (PK-like)"/>
    <property type="match status" value="1"/>
</dbReference>
<dbReference type="Proteomes" id="UP000188354">
    <property type="component" value="Chromosome LG01"/>
</dbReference>
<dbReference type="PROSITE" id="PS51375">
    <property type="entry name" value="PPR"/>
    <property type="match status" value="1"/>
</dbReference>
<dbReference type="Gene3D" id="1.25.40.10">
    <property type="entry name" value="Tetratricopeptide repeat domain"/>
    <property type="match status" value="1"/>
</dbReference>
<dbReference type="GO" id="GO:0016020">
    <property type="term" value="C:membrane"/>
    <property type="evidence" value="ECO:0007669"/>
    <property type="project" value="GOC"/>
</dbReference>
<comment type="similarity">
    <text evidence="1">Belongs to the protein kinase superfamily. ADCK protein kinase family.</text>
</comment>
<reference evidence="5 6" key="1">
    <citation type="journal article" date="2017" name="Plant Biotechnol. J.">
        <title>A comprehensive draft genome sequence for lupin (Lupinus angustifolius), an emerging health food: insights into plant-microbe interactions and legume evolution.</title>
        <authorList>
            <person name="Hane J.K."/>
            <person name="Ming Y."/>
            <person name="Kamphuis L.G."/>
            <person name="Nelson M.N."/>
            <person name="Garg G."/>
            <person name="Atkins C.A."/>
            <person name="Bayer P.E."/>
            <person name="Bravo A."/>
            <person name="Bringans S."/>
            <person name="Cannon S."/>
            <person name="Edwards D."/>
            <person name="Foley R."/>
            <person name="Gao L.L."/>
            <person name="Harrison M.J."/>
            <person name="Huang W."/>
            <person name="Hurgobin B."/>
            <person name="Li S."/>
            <person name="Liu C.W."/>
            <person name="McGrath A."/>
            <person name="Morahan G."/>
            <person name="Murray J."/>
            <person name="Weller J."/>
            <person name="Jian J."/>
            <person name="Singh K.B."/>
        </authorList>
    </citation>
    <scope>NUCLEOTIDE SEQUENCE [LARGE SCALE GENOMIC DNA]</scope>
    <source>
        <strain evidence="6">cv. Tanjil</strain>
        <tissue evidence="5">Whole plant</tissue>
    </source>
</reference>
<dbReference type="InterPro" id="IPR011990">
    <property type="entry name" value="TPR-like_helical_dom_sf"/>
</dbReference>
<dbReference type="Gramene" id="OIW18113">
    <property type="protein sequence ID" value="OIW18113"/>
    <property type="gene ID" value="TanjilG_19379"/>
</dbReference>
<dbReference type="Pfam" id="PF03109">
    <property type="entry name" value="ABC1"/>
    <property type="match status" value="1"/>
</dbReference>
<proteinExistence type="inferred from homology"/>
<organism evidence="5 6">
    <name type="scientific">Lupinus angustifolius</name>
    <name type="common">Narrow-leaved blue lupine</name>
    <dbReference type="NCBI Taxonomy" id="3871"/>
    <lineage>
        <taxon>Eukaryota</taxon>
        <taxon>Viridiplantae</taxon>
        <taxon>Streptophyta</taxon>
        <taxon>Embryophyta</taxon>
        <taxon>Tracheophyta</taxon>
        <taxon>Spermatophyta</taxon>
        <taxon>Magnoliopsida</taxon>
        <taxon>eudicotyledons</taxon>
        <taxon>Gunneridae</taxon>
        <taxon>Pentapetalae</taxon>
        <taxon>rosids</taxon>
        <taxon>fabids</taxon>
        <taxon>Fabales</taxon>
        <taxon>Fabaceae</taxon>
        <taxon>Papilionoideae</taxon>
        <taxon>50 kb inversion clade</taxon>
        <taxon>genistoids sensu lato</taxon>
        <taxon>core genistoids</taxon>
        <taxon>Genisteae</taxon>
        <taxon>Lupinus</taxon>
    </lineage>
</organism>
<feature type="domain" description="ABC1 atypical kinase-like" evidence="4">
    <location>
        <begin position="94"/>
        <end position="202"/>
    </location>
</feature>